<comment type="caution">
    <text evidence="2">The sequence shown here is derived from an EMBL/GenBank/DDBJ whole genome shotgun (WGS) entry which is preliminary data.</text>
</comment>
<dbReference type="SUPFAM" id="SSF117991">
    <property type="entry name" value="YbeD/HP0495-like"/>
    <property type="match status" value="1"/>
</dbReference>
<name>A0A2A4MG18_9GAMM</name>
<evidence type="ECO:0000313" key="3">
    <source>
        <dbReference type="Proteomes" id="UP000218172"/>
    </source>
</evidence>
<evidence type="ECO:0000313" key="2">
    <source>
        <dbReference type="EMBL" id="PCH58778.1"/>
    </source>
</evidence>
<reference evidence="3" key="1">
    <citation type="submission" date="2017-08" db="EMBL/GenBank/DDBJ databases">
        <title>A dynamic microbial community with high functional redundancy inhabits the cold, oxic subseafloor aquifer.</title>
        <authorList>
            <person name="Tully B.J."/>
            <person name="Wheat C.G."/>
            <person name="Glazer B.T."/>
            <person name="Huber J.A."/>
        </authorList>
    </citation>
    <scope>NUCLEOTIDE SEQUENCE [LARGE SCALE GENOMIC DNA]</scope>
</reference>
<organism evidence="2 3">
    <name type="scientific">SAR86 cluster bacterium</name>
    <dbReference type="NCBI Taxonomy" id="2030880"/>
    <lineage>
        <taxon>Bacteria</taxon>
        <taxon>Pseudomonadati</taxon>
        <taxon>Pseudomonadota</taxon>
        <taxon>Gammaproteobacteria</taxon>
        <taxon>SAR86 cluster</taxon>
    </lineage>
</organism>
<sequence>MDFPCDYPVKVIGFSSDTFEADIVAVFEQHCGKITDAMIKKNPSKKGNYVSVTVTIQATGEAQLQTLFAELKAIDGIKMVL</sequence>
<protein>
    <submittedName>
        <fullName evidence="2">Uncharacterized protein</fullName>
    </submittedName>
</protein>
<proteinExistence type="inferred from homology"/>
<dbReference type="Pfam" id="PF04359">
    <property type="entry name" value="DUF493"/>
    <property type="match status" value="1"/>
</dbReference>
<accession>A0A2A4MG18</accession>
<dbReference type="GO" id="GO:0005829">
    <property type="term" value="C:cytosol"/>
    <property type="evidence" value="ECO:0007669"/>
    <property type="project" value="TreeGrafter"/>
</dbReference>
<dbReference type="Gene3D" id="3.30.70.260">
    <property type="match status" value="1"/>
</dbReference>
<dbReference type="EMBL" id="NVQR01000152">
    <property type="protein sequence ID" value="PCH58778.1"/>
    <property type="molecule type" value="Genomic_DNA"/>
</dbReference>
<dbReference type="Proteomes" id="UP000218172">
    <property type="component" value="Unassembled WGS sequence"/>
</dbReference>
<dbReference type="AlphaFoldDB" id="A0A2A4MG18"/>
<comment type="similarity">
    <text evidence="1">Belongs to the UPF0250 family.</text>
</comment>
<evidence type="ECO:0000256" key="1">
    <source>
        <dbReference type="ARBA" id="ARBA00008460"/>
    </source>
</evidence>
<dbReference type="PANTHER" id="PTHR38036:SF1">
    <property type="entry name" value="UPF0250 PROTEIN YBED"/>
    <property type="match status" value="1"/>
</dbReference>
<gene>
    <name evidence="2" type="ORF">COC19_08200</name>
</gene>
<dbReference type="InterPro" id="IPR027471">
    <property type="entry name" value="YbeD-like_sf"/>
</dbReference>
<dbReference type="InterPro" id="IPR007454">
    <property type="entry name" value="UPF0250_YbeD-like"/>
</dbReference>
<dbReference type="PANTHER" id="PTHR38036">
    <property type="entry name" value="UPF0250 PROTEIN YBED"/>
    <property type="match status" value="1"/>
</dbReference>